<comment type="caution">
    <text evidence="2">The sequence shown here is derived from an EMBL/GenBank/DDBJ whole genome shotgun (WGS) entry which is preliminary data.</text>
</comment>
<accession>A0A917Q5S9</accession>
<feature type="compositionally biased region" description="Low complexity" evidence="1">
    <location>
        <begin position="36"/>
        <end position="50"/>
    </location>
</feature>
<feature type="region of interest" description="Disordered" evidence="1">
    <location>
        <begin position="20"/>
        <end position="80"/>
    </location>
</feature>
<dbReference type="RefSeq" id="WP_188910742.1">
    <property type="nucleotide sequence ID" value="NZ_BMMF01000003.1"/>
</dbReference>
<name>A0A917Q5S9_9HYPH</name>
<evidence type="ECO:0000313" key="3">
    <source>
        <dbReference type="Proteomes" id="UP000600449"/>
    </source>
</evidence>
<dbReference type="EMBL" id="BMMF01000003">
    <property type="protein sequence ID" value="GGK27458.1"/>
    <property type="molecule type" value="Genomic_DNA"/>
</dbReference>
<evidence type="ECO:0000313" key="2">
    <source>
        <dbReference type="EMBL" id="GGK27458.1"/>
    </source>
</evidence>
<gene>
    <name evidence="2" type="ORF">GCM10011322_12520</name>
</gene>
<evidence type="ECO:0000256" key="1">
    <source>
        <dbReference type="SAM" id="MobiDB-lite"/>
    </source>
</evidence>
<proteinExistence type="predicted"/>
<reference evidence="2 3" key="1">
    <citation type="journal article" date="2014" name="Int. J. Syst. Evol. Microbiol.">
        <title>Complete genome sequence of Corynebacterium casei LMG S-19264T (=DSM 44701T), isolated from a smear-ripened cheese.</title>
        <authorList>
            <consortium name="US DOE Joint Genome Institute (JGI-PGF)"/>
            <person name="Walter F."/>
            <person name="Albersmeier A."/>
            <person name="Kalinowski J."/>
            <person name="Ruckert C."/>
        </authorList>
    </citation>
    <scope>NUCLEOTIDE SEQUENCE [LARGE SCALE GENOMIC DNA]</scope>
    <source>
        <strain evidence="2 3">CGMCC 1.9161</strain>
    </source>
</reference>
<organism evidence="2 3">
    <name type="scientific">Salinarimonas ramus</name>
    <dbReference type="NCBI Taxonomy" id="690164"/>
    <lineage>
        <taxon>Bacteria</taxon>
        <taxon>Pseudomonadati</taxon>
        <taxon>Pseudomonadota</taxon>
        <taxon>Alphaproteobacteria</taxon>
        <taxon>Hyphomicrobiales</taxon>
        <taxon>Salinarimonadaceae</taxon>
        <taxon>Salinarimonas</taxon>
    </lineage>
</organism>
<protein>
    <submittedName>
        <fullName evidence="2">Uncharacterized protein</fullName>
    </submittedName>
</protein>
<dbReference type="AlphaFoldDB" id="A0A917Q5S9"/>
<dbReference type="Proteomes" id="UP000600449">
    <property type="component" value="Unassembled WGS sequence"/>
</dbReference>
<keyword evidence="3" id="KW-1185">Reference proteome</keyword>
<sequence length="207" mass="22575">MPTSDIEELNASMSEIVRSEVAKPNGALPNGHDAHPANGHAANGHAANGHPTPSQVQVPPPPAAAAPREPVRLPRRIPGGFRGLTDDLDRRARDWRAIVRLMEQQRPQLEMAEIERDRLADALGRVVMEVQESGKSLKTMLDTTRSGDVSGDLAAQFTRQVGALEQLEDVTESLIANFILLRSTWEQYARSVIQAQGLRDELKPSAG</sequence>